<feature type="transmembrane region" description="Helical" evidence="7">
    <location>
        <begin position="277"/>
        <end position="302"/>
    </location>
</feature>
<feature type="transmembrane region" description="Helical" evidence="7">
    <location>
        <begin position="29"/>
        <end position="50"/>
    </location>
</feature>
<dbReference type="GO" id="GO:0055085">
    <property type="term" value="P:transmembrane transport"/>
    <property type="evidence" value="ECO:0007669"/>
    <property type="project" value="InterPro"/>
</dbReference>
<protein>
    <recommendedName>
        <fullName evidence="8">ABC transmembrane type-1 domain-containing protein</fullName>
    </recommendedName>
</protein>
<keyword evidence="3" id="KW-1003">Cell membrane</keyword>
<evidence type="ECO:0000313" key="9">
    <source>
        <dbReference type="EMBL" id="CAA9573359.1"/>
    </source>
</evidence>
<keyword evidence="2 7" id="KW-0813">Transport</keyword>
<proteinExistence type="inferred from homology"/>
<gene>
    <name evidence="9" type="ORF">AVDCRST_MAG59-3811</name>
</gene>
<feature type="transmembrane region" description="Helical" evidence="7">
    <location>
        <begin position="177"/>
        <end position="200"/>
    </location>
</feature>
<organism evidence="9">
    <name type="scientific">uncultured Thermomicrobiales bacterium</name>
    <dbReference type="NCBI Taxonomy" id="1645740"/>
    <lineage>
        <taxon>Bacteria</taxon>
        <taxon>Pseudomonadati</taxon>
        <taxon>Thermomicrobiota</taxon>
        <taxon>Thermomicrobia</taxon>
        <taxon>Thermomicrobiales</taxon>
        <taxon>environmental samples</taxon>
    </lineage>
</organism>
<dbReference type="InterPro" id="IPR035906">
    <property type="entry name" value="MetI-like_sf"/>
</dbReference>
<comment type="similarity">
    <text evidence="7">Belongs to the binding-protein-dependent transport system permease family.</text>
</comment>
<evidence type="ECO:0000259" key="8">
    <source>
        <dbReference type="PROSITE" id="PS50928"/>
    </source>
</evidence>
<dbReference type="PROSITE" id="PS50928">
    <property type="entry name" value="ABC_TM1"/>
    <property type="match status" value="1"/>
</dbReference>
<dbReference type="Gene3D" id="1.10.3720.10">
    <property type="entry name" value="MetI-like"/>
    <property type="match status" value="1"/>
</dbReference>
<evidence type="ECO:0000256" key="7">
    <source>
        <dbReference type="RuleBase" id="RU363032"/>
    </source>
</evidence>
<name>A0A6J4VAW9_9BACT</name>
<dbReference type="Pfam" id="PF00528">
    <property type="entry name" value="BPD_transp_1"/>
    <property type="match status" value="1"/>
</dbReference>
<accession>A0A6J4VAW9</accession>
<feature type="transmembrane region" description="Helical" evidence="7">
    <location>
        <begin position="220"/>
        <end position="239"/>
    </location>
</feature>
<feature type="transmembrane region" description="Helical" evidence="7">
    <location>
        <begin position="94"/>
        <end position="115"/>
    </location>
</feature>
<reference evidence="9" key="1">
    <citation type="submission" date="2020-02" db="EMBL/GenBank/DDBJ databases">
        <authorList>
            <person name="Meier V. D."/>
        </authorList>
    </citation>
    <scope>NUCLEOTIDE SEQUENCE</scope>
    <source>
        <strain evidence="9">AVDCRST_MAG59</strain>
    </source>
</reference>
<evidence type="ECO:0000256" key="3">
    <source>
        <dbReference type="ARBA" id="ARBA00022475"/>
    </source>
</evidence>
<feature type="transmembrane region" description="Helical" evidence="7">
    <location>
        <begin position="127"/>
        <end position="147"/>
    </location>
</feature>
<feature type="domain" description="ABC transmembrane type-1" evidence="8">
    <location>
        <begin position="90"/>
        <end position="301"/>
    </location>
</feature>
<evidence type="ECO:0000256" key="1">
    <source>
        <dbReference type="ARBA" id="ARBA00004651"/>
    </source>
</evidence>
<evidence type="ECO:0000256" key="4">
    <source>
        <dbReference type="ARBA" id="ARBA00022692"/>
    </source>
</evidence>
<dbReference type="SUPFAM" id="SSF161098">
    <property type="entry name" value="MetI-like"/>
    <property type="match status" value="1"/>
</dbReference>
<dbReference type="PANTHER" id="PTHR30193">
    <property type="entry name" value="ABC TRANSPORTER PERMEASE PROTEIN"/>
    <property type="match status" value="1"/>
</dbReference>
<evidence type="ECO:0000256" key="2">
    <source>
        <dbReference type="ARBA" id="ARBA00022448"/>
    </source>
</evidence>
<dbReference type="CDD" id="cd06261">
    <property type="entry name" value="TM_PBP2"/>
    <property type="match status" value="1"/>
</dbReference>
<keyword evidence="5 7" id="KW-1133">Transmembrane helix</keyword>
<dbReference type="AlphaFoldDB" id="A0A6J4VAW9"/>
<keyword evidence="4 7" id="KW-0812">Transmembrane</keyword>
<evidence type="ECO:0000256" key="5">
    <source>
        <dbReference type="ARBA" id="ARBA00022989"/>
    </source>
</evidence>
<keyword evidence="6 7" id="KW-0472">Membrane</keyword>
<evidence type="ECO:0000256" key="6">
    <source>
        <dbReference type="ARBA" id="ARBA00023136"/>
    </source>
</evidence>
<sequence length="314" mass="34329">MATSTTTLAAPTTAPVVRRRRRRLRDAPTFALFLLPAVAFLALTSVYPLLYTLRLSFHEWFLNRPGTAPAWVGLGSYQATIGDQVFRTSALNTVVFATGTVAAELLLGLALALAVSREGAGIRVVRSVLLVPMIMTPVVVGVLWRILLFDDGLINYLLQAVGLPRILWFVDPRWAFLGVMLVDVWQWTPFVLIVLTAAIAALPSEPFRAAQIDGASRWQVFRYLTLPMLAPVLLVTGLLRFMDAIKVFDTIYVLTNGGPGYATEMLSSYIYKQGLRYFNVGGAAAASWLFLAVVVALSVVIVKARARASRTAAV</sequence>
<dbReference type="InterPro" id="IPR000515">
    <property type="entry name" value="MetI-like"/>
</dbReference>
<dbReference type="EMBL" id="CADCWF010000276">
    <property type="protein sequence ID" value="CAA9573359.1"/>
    <property type="molecule type" value="Genomic_DNA"/>
</dbReference>
<comment type="subcellular location">
    <subcellularLocation>
        <location evidence="1 7">Cell membrane</location>
        <topology evidence="1 7">Multi-pass membrane protein</topology>
    </subcellularLocation>
</comment>
<dbReference type="InterPro" id="IPR051393">
    <property type="entry name" value="ABC_transporter_permease"/>
</dbReference>
<dbReference type="GO" id="GO:0005886">
    <property type="term" value="C:plasma membrane"/>
    <property type="evidence" value="ECO:0007669"/>
    <property type="project" value="UniProtKB-SubCell"/>
</dbReference>
<dbReference type="PANTHER" id="PTHR30193:SF37">
    <property type="entry name" value="INNER MEMBRANE ABC TRANSPORTER PERMEASE PROTEIN YCJO"/>
    <property type="match status" value="1"/>
</dbReference>